<proteinExistence type="predicted"/>
<keyword evidence="1" id="KW-0472">Membrane</keyword>
<protein>
    <submittedName>
        <fullName evidence="2">Unannotated protein</fullName>
    </submittedName>
</protein>
<organism evidence="2">
    <name type="scientific">freshwater metagenome</name>
    <dbReference type="NCBI Taxonomy" id="449393"/>
    <lineage>
        <taxon>unclassified sequences</taxon>
        <taxon>metagenomes</taxon>
        <taxon>ecological metagenomes</taxon>
    </lineage>
</organism>
<keyword evidence="1" id="KW-1133">Transmembrane helix</keyword>
<dbReference type="InterPro" id="IPR025443">
    <property type="entry name" value="DUF4307"/>
</dbReference>
<accession>A0A6J6B257</accession>
<evidence type="ECO:0000256" key="1">
    <source>
        <dbReference type="SAM" id="Phobius"/>
    </source>
</evidence>
<evidence type="ECO:0000313" key="2">
    <source>
        <dbReference type="EMBL" id="CAB4532717.1"/>
    </source>
</evidence>
<name>A0A6J6B257_9ZZZZ</name>
<gene>
    <name evidence="2" type="ORF">UFOPK1395_00542</name>
</gene>
<feature type="transmembrane region" description="Helical" evidence="1">
    <location>
        <begin position="20"/>
        <end position="42"/>
    </location>
</feature>
<dbReference type="Pfam" id="PF14155">
    <property type="entry name" value="DUF4307"/>
    <property type="match status" value="1"/>
</dbReference>
<dbReference type="EMBL" id="CAEZSB010000042">
    <property type="protein sequence ID" value="CAB4532717.1"/>
    <property type="molecule type" value="Genomic_DNA"/>
</dbReference>
<keyword evidence="1" id="KW-0812">Transmembrane</keyword>
<sequence>MQSQEPFDYNDRYGVKKGRSWIAVALITAIVGVGWITWAGLYHSKPEMRVQLISFTVDSDRAVSVRYFVERQSPEAATICTVIARDFYKDIVGQIDIEIPAGKEKVELVSVVPTRSQAVNADVSTCRVK</sequence>
<dbReference type="AlphaFoldDB" id="A0A6J6B257"/>
<reference evidence="2" key="1">
    <citation type="submission" date="2020-05" db="EMBL/GenBank/DDBJ databases">
        <authorList>
            <person name="Chiriac C."/>
            <person name="Salcher M."/>
            <person name="Ghai R."/>
            <person name="Kavagutti S V."/>
        </authorList>
    </citation>
    <scope>NUCLEOTIDE SEQUENCE</scope>
</reference>